<dbReference type="EMBL" id="JAVDPF010000001">
    <property type="protein sequence ID" value="KAL1886496.1"/>
    <property type="molecule type" value="Genomic_DNA"/>
</dbReference>
<feature type="region of interest" description="Disordered" evidence="1">
    <location>
        <begin position="85"/>
        <end position="119"/>
    </location>
</feature>
<organism evidence="2 3">
    <name type="scientific">Paecilomyces lecythidis</name>
    <dbReference type="NCBI Taxonomy" id="3004212"/>
    <lineage>
        <taxon>Eukaryota</taxon>
        <taxon>Fungi</taxon>
        <taxon>Dikarya</taxon>
        <taxon>Ascomycota</taxon>
        <taxon>Pezizomycotina</taxon>
        <taxon>Eurotiomycetes</taxon>
        <taxon>Eurotiomycetidae</taxon>
        <taxon>Eurotiales</taxon>
        <taxon>Thermoascaceae</taxon>
        <taxon>Paecilomyces</taxon>
    </lineage>
</organism>
<feature type="compositionally biased region" description="Basic and acidic residues" evidence="1">
    <location>
        <begin position="103"/>
        <end position="112"/>
    </location>
</feature>
<reference evidence="2 3" key="1">
    <citation type="journal article" date="2024" name="IMA Fungus">
        <title>IMA Genome - F19 : A genome assembly and annotation guide to empower mycologists, including annotated draft genome sequences of Ceratocystis pirilliformis, Diaporthe australafricana, Fusarium ophioides, Paecilomyces lecythidis, and Sporothrix stenoceras.</title>
        <authorList>
            <person name="Aylward J."/>
            <person name="Wilson A.M."/>
            <person name="Visagie C.M."/>
            <person name="Spraker J."/>
            <person name="Barnes I."/>
            <person name="Buitendag C."/>
            <person name="Ceriani C."/>
            <person name="Del Mar Angel L."/>
            <person name="du Plessis D."/>
            <person name="Fuchs T."/>
            <person name="Gasser K."/>
            <person name="Kramer D."/>
            <person name="Li W."/>
            <person name="Munsamy K."/>
            <person name="Piso A."/>
            <person name="Price J.L."/>
            <person name="Sonnekus B."/>
            <person name="Thomas C."/>
            <person name="van der Nest A."/>
            <person name="van Dijk A."/>
            <person name="van Heerden A."/>
            <person name="van Vuuren N."/>
            <person name="Yilmaz N."/>
            <person name="Duong T.A."/>
            <person name="van der Merwe N.A."/>
            <person name="Wingfield M.J."/>
            <person name="Wingfield B.D."/>
        </authorList>
    </citation>
    <scope>NUCLEOTIDE SEQUENCE [LARGE SCALE GENOMIC DNA]</scope>
    <source>
        <strain evidence="2 3">CMW 18167</strain>
    </source>
</reference>
<proteinExistence type="predicted"/>
<evidence type="ECO:0000313" key="3">
    <source>
        <dbReference type="Proteomes" id="UP001583193"/>
    </source>
</evidence>
<name>A0ABR3YEW1_9EURO</name>
<comment type="caution">
    <text evidence="2">The sequence shown here is derived from an EMBL/GenBank/DDBJ whole genome shotgun (WGS) entry which is preliminary data.</text>
</comment>
<sequence length="225" mass="24560">MSQSSNAIFDIYIRAPSSISTSSSASNNNAGSPHPPPSTAFLTASPWSVVYSTLPMWRSKRNVKITYQSLPHGLLDDQVTYQTSQGGSVKTVHGVDRPVPVPRQDHKDRDASTDSSTEAGSWSYHWRGKGWLMIASSKWEVLGYGSVSGDVGADGTNNEGHSIDWAVTYFAKTLFTPEGIDIYIRPGAKPPGALVEQIKNELKAMGDKSFQRLADDLFLVTHDDQ</sequence>
<keyword evidence="3" id="KW-1185">Reference proteome</keyword>
<accession>A0ABR3YEW1</accession>
<evidence type="ECO:0000256" key="1">
    <source>
        <dbReference type="SAM" id="MobiDB-lite"/>
    </source>
</evidence>
<evidence type="ECO:0000313" key="2">
    <source>
        <dbReference type="EMBL" id="KAL1886496.1"/>
    </source>
</evidence>
<dbReference type="Proteomes" id="UP001583193">
    <property type="component" value="Unassembled WGS sequence"/>
</dbReference>
<protein>
    <submittedName>
        <fullName evidence="2">Uncharacterized protein</fullName>
    </submittedName>
</protein>
<gene>
    <name evidence="2" type="ORF">Plec18167_000427</name>
</gene>